<dbReference type="RefSeq" id="XP_020102691.1">
    <property type="nucleotide sequence ID" value="XM_020247102.1"/>
</dbReference>
<reference evidence="2" key="1">
    <citation type="journal article" date="2015" name="Nat. Genet.">
        <title>The pineapple genome and the evolution of CAM photosynthesis.</title>
        <authorList>
            <person name="Ming R."/>
            <person name="VanBuren R."/>
            <person name="Wai C.M."/>
            <person name="Tang H."/>
            <person name="Schatz M.C."/>
            <person name="Bowers J.E."/>
            <person name="Lyons E."/>
            <person name="Wang M.L."/>
            <person name="Chen J."/>
            <person name="Biggers E."/>
            <person name="Zhang J."/>
            <person name="Huang L."/>
            <person name="Zhang L."/>
            <person name="Miao W."/>
            <person name="Zhang J."/>
            <person name="Ye Z."/>
            <person name="Miao C."/>
            <person name="Lin Z."/>
            <person name="Wang H."/>
            <person name="Zhou H."/>
            <person name="Yim W.C."/>
            <person name="Priest H.D."/>
            <person name="Zheng C."/>
            <person name="Woodhouse M."/>
            <person name="Edger P.P."/>
            <person name="Guyot R."/>
            <person name="Guo H.B."/>
            <person name="Guo H."/>
            <person name="Zheng G."/>
            <person name="Singh R."/>
            <person name="Sharma A."/>
            <person name="Min X."/>
            <person name="Zheng Y."/>
            <person name="Lee H."/>
            <person name="Gurtowski J."/>
            <person name="Sedlazeck F.J."/>
            <person name="Harkess A."/>
            <person name="McKain M.R."/>
            <person name="Liao Z."/>
            <person name="Fang J."/>
            <person name="Liu J."/>
            <person name="Zhang X."/>
            <person name="Zhang Q."/>
            <person name="Hu W."/>
            <person name="Qin Y."/>
            <person name="Wang K."/>
            <person name="Chen L.Y."/>
            <person name="Shirley N."/>
            <person name="Lin Y.R."/>
            <person name="Liu L.Y."/>
            <person name="Hernandez A.G."/>
            <person name="Wright C.L."/>
            <person name="Bulone V."/>
            <person name="Tuskan G.A."/>
            <person name="Heath K."/>
            <person name="Zee F."/>
            <person name="Moore P.H."/>
            <person name="Sunkar R."/>
            <person name="Leebens-Mack J.H."/>
            <person name="Mockler T."/>
            <person name="Bennetzen J.L."/>
            <person name="Freeling M."/>
            <person name="Sankoff D."/>
            <person name="Paterson A.H."/>
            <person name="Zhu X."/>
            <person name="Yang X."/>
            <person name="Smith J.A."/>
            <person name="Cushman J.C."/>
            <person name="Paull R.E."/>
            <person name="Yu Q."/>
        </authorList>
    </citation>
    <scope>NUCLEOTIDE SEQUENCE [LARGE SCALE GENOMIC DNA]</scope>
    <source>
        <strain evidence="2">cv. F153</strain>
    </source>
</reference>
<gene>
    <name evidence="3" type="primary">LOC109720186</name>
</gene>
<evidence type="ECO:0000313" key="2">
    <source>
        <dbReference type="Proteomes" id="UP000515123"/>
    </source>
</evidence>
<proteinExistence type="predicted"/>
<feature type="region of interest" description="Disordered" evidence="1">
    <location>
        <begin position="70"/>
        <end position="155"/>
    </location>
</feature>
<feature type="compositionally biased region" description="Low complexity" evidence="1">
    <location>
        <begin position="7"/>
        <end position="23"/>
    </location>
</feature>
<protein>
    <submittedName>
        <fullName evidence="3">Collagen alpha-2(I) chain-like</fullName>
    </submittedName>
</protein>
<evidence type="ECO:0000256" key="1">
    <source>
        <dbReference type="SAM" id="MobiDB-lite"/>
    </source>
</evidence>
<feature type="compositionally biased region" description="Basic and acidic residues" evidence="1">
    <location>
        <begin position="141"/>
        <end position="155"/>
    </location>
</feature>
<name>A0A6P5G262_ANACO</name>
<dbReference type="Proteomes" id="UP000515123">
    <property type="component" value="Linkage group 14"/>
</dbReference>
<accession>A0A6P5G262</accession>
<sequence length="155" mass="15302">MANGDSAAGAPAANAGRPGLAPACGELGQAGGDSAAGTPAIDVCGRRGEAGAHPCRQREAAVVVAEQTEPTQAELGLEVHAGLGGGRGASGRRRGSPGLRGRQQEWPQAAAAHGLTAEAQLGPIPPKEPAGLKQCGGGARGGEDRLPEVERRPQG</sequence>
<feature type="region of interest" description="Disordered" evidence="1">
    <location>
        <begin position="1"/>
        <end position="54"/>
    </location>
</feature>
<reference evidence="3" key="2">
    <citation type="submission" date="2025-08" db="UniProtKB">
        <authorList>
            <consortium name="RefSeq"/>
        </authorList>
    </citation>
    <scope>IDENTIFICATION</scope>
    <source>
        <tissue evidence="3">Leaf</tissue>
    </source>
</reference>
<dbReference type="GeneID" id="109720186"/>
<evidence type="ECO:0000313" key="3">
    <source>
        <dbReference type="RefSeq" id="XP_020102691.1"/>
    </source>
</evidence>
<organism evidence="2 3">
    <name type="scientific">Ananas comosus</name>
    <name type="common">Pineapple</name>
    <name type="synonym">Ananas ananas</name>
    <dbReference type="NCBI Taxonomy" id="4615"/>
    <lineage>
        <taxon>Eukaryota</taxon>
        <taxon>Viridiplantae</taxon>
        <taxon>Streptophyta</taxon>
        <taxon>Embryophyta</taxon>
        <taxon>Tracheophyta</taxon>
        <taxon>Spermatophyta</taxon>
        <taxon>Magnoliopsida</taxon>
        <taxon>Liliopsida</taxon>
        <taxon>Poales</taxon>
        <taxon>Bromeliaceae</taxon>
        <taxon>Bromelioideae</taxon>
        <taxon>Ananas</taxon>
    </lineage>
</organism>
<keyword evidence="2" id="KW-1185">Reference proteome</keyword>
<dbReference type="AlphaFoldDB" id="A0A6P5G262"/>